<evidence type="ECO:0000256" key="5">
    <source>
        <dbReference type="ARBA" id="ARBA00022840"/>
    </source>
</evidence>
<evidence type="ECO:0000313" key="14">
    <source>
        <dbReference type="Proteomes" id="UP000196151"/>
    </source>
</evidence>
<feature type="domain" description="ABC transporter" evidence="11">
    <location>
        <begin position="4"/>
        <end position="241"/>
    </location>
</feature>
<dbReference type="Gene3D" id="3.40.50.300">
    <property type="entry name" value="P-loop containing nucleotide triphosphate hydrolases"/>
    <property type="match status" value="1"/>
</dbReference>
<dbReference type="InterPro" id="IPR027417">
    <property type="entry name" value="P-loop_NTPase"/>
</dbReference>
<evidence type="ECO:0000256" key="10">
    <source>
        <dbReference type="ARBA" id="ARBA00055994"/>
    </source>
</evidence>
<evidence type="ECO:0000256" key="8">
    <source>
        <dbReference type="ARBA" id="ARBA00023136"/>
    </source>
</evidence>
<reference evidence="13" key="3">
    <citation type="submission" date="2024-03" db="EMBL/GenBank/DDBJ databases">
        <title>The Genome Sequence of Enterococcus sp. DIV0238c.</title>
        <authorList>
            <consortium name="The Broad Institute Genomics Platform"/>
            <consortium name="The Broad Institute Microbial Omics Core"/>
            <consortium name="The Broad Institute Genomic Center for Infectious Diseases"/>
            <person name="Earl A."/>
            <person name="Manson A."/>
            <person name="Gilmore M."/>
            <person name="Schwartman J."/>
            <person name="Shea T."/>
            <person name="Abouelleil A."/>
            <person name="Cao P."/>
            <person name="Chapman S."/>
            <person name="Cusick C."/>
            <person name="Young S."/>
            <person name="Neafsey D."/>
            <person name="Nusbaum C."/>
            <person name="Birren B."/>
        </authorList>
    </citation>
    <scope>NUCLEOTIDE SEQUENCE</scope>
    <source>
        <strain evidence="13">9D6_DIV0238</strain>
    </source>
</reference>
<dbReference type="RefSeq" id="WP_087641153.1">
    <property type="nucleotide sequence ID" value="NZ_CP147246.1"/>
</dbReference>
<name>A0A200J800_9ENTE</name>
<dbReference type="OrthoDB" id="9802264at2"/>
<evidence type="ECO:0000256" key="1">
    <source>
        <dbReference type="ARBA" id="ARBA00005417"/>
    </source>
</evidence>
<dbReference type="GO" id="GO:0005524">
    <property type="term" value="F:ATP binding"/>
    <property type="evidence" value="ECO:0007669"/>
    <property type="project" value="UniProtKB-KW"/>
</dbReference>
<dbReference type="PANTHER" id="PTHR43166">
    <property type="entry name" value="AMINO ACID IMPORT ATP-BINDING PROTEIN"/>
    <property type="match status" value="1"/>
</dbReference>
<organism evidence="12">
    <name type="scientific">Candidatus Enterococcus dunnyi</name>
    <dbReference type="NCBI Taxonomy" id="1834192"/>
    <lineage>
        <taxon>Bacteria</taxon>
        <taxon>Bacillati</taxon>
        <taxon>Bacillota</taxon>
        <taxon>Bacilli</taxon>
        <taxon>Lactobacillales</taxon>
        <taxon>Enterococcaceae</taxon>
        <taxon>Enterococcus</taxon>
    </lineage>
</organism>
<accession>A0A200J800</accession>
<evidence type="ECO:0000256" key="3">
    <source>
        <dbReference type="ARBA" id="ARBA00022475"/>
    </source>
</evidence>
<evidence type="ECO:0000313" key="13">
    <source>
        <dbReference type="EMBL" id="WYJ93512.1"/>
    </source>
</evidence>
<dbReference type="InterPro" id="IPR003593">
    <property type="entry name" value="AAA+_ATPase"/>
</dbReference>
<evidence type="ECO:0000256" key="4">
    <source>
        <dbReference type="ARBA" id="ARBA00022741"/>
    </source>
</evidence>
<keyword evidence="14" id="KW-1185">Reference proteome</keyword>
<dbReference type="InterPro" id="IPR050086">
    <property type="entry name" value="MetN_ABC_transporter-like"/>
</dbReference>
<dbReference type="SUPFAM" id="SSF52540">
    <property type="entry name" value="P-loop containing nucleoside triphosphate hydrolases"/>
    <property type="match status" value="1"/>
</dbReference>
<dbReference type="AlphaFoldDB" id="A0A200J800"/>
<keyword evidence="2" id="KW-0813">Transport</keyword>
<dbReference type="SMART" id="SM00382">
    <property type="entry name" value="AAA"/>
    <property type="match status" value="1"/>
</dbReference>
<evidence type="ECO:0000256" key="2">
    <source>
        <dbReference type="ARBA" id="ARBA00022448"/>
    </source>
</evidence>
<dbReference type="Pfam" id="PF09383">
    <property type="entry name" value="NIL"/>
    <property type="match status" value="1"/>
</dbReference>
<protein>
    <submittedName>
        <fullName evidence="12">Methionine import ATP-binding protein MetN 1</fullName>
    </submittedName>
</protein>
<dbReference type="PROSITE" id="PS50893">
    <property type="entry name" value="ABC_TRANSPORTER_2"/>
    <property type="match status" value="1"/>
</dbReference>
<dbReference type="Proteomes" id="UP000196151">
    <property type="component" value="Chromosome"/>
</dbReference>
<dbReference type="EMBL" id="CP147246">
    <property type="protein sequence ID" value="WYJ93512.1"/>
    <property type="molecule type" value="Genomic_DNA"/>
</dbReference>
<dbReference type="GO" id="GO:0006865">
    <property type="term" value="P:amino acid transport"/>
    <property type="evidence" value="ECO:0007669"/>
    <property type="project" value="UniProtKB-KW"/>
</dbReference>
<keyword evidence="6" id="KW-1278">Translocase</keyword>
<dbReference type="SUPFAM" id="SSF55021">
    <property type="entry name" value="ACT-like"/>
    <property type="match status" value="1"/>
</dbReference>
<gene>
    <name evidence="13" type="ORF">A5889_001010</name>
    <name evidence="12" type="ORF">A5889_002069</name>
</gene>
<reference evidence="12" key="1">
    <citation type="submission" date="2017-05" db="EMBL/GenBank/DDBJ databases">
        <title>The Genome Sequence of Enterococcus sp. 9D6_DIV0238.</title>
        <authorList>
            <consortium name="The Broad Institute Genomics Platform"/>
            <consortium name="The Broad Institute Genomic Center for Infectious Diseases"/>
            <person name="Earl A."/>
            <person name="Manson A."/>
            <person name="Schwartman J."/>
            <person name="Gilmore M."/>
            <person name="Abouelleil A."/>
            <person name="Cao P."/>
            <person name="Chapman S."/>
            <person name="Cusick C."/>
            <person name="Shea T."/>
            <person name="Young S."/>
            <person name="Neafsey D."/>
            <person name="Nusbaum C."/>
            <person name="Birren B."/>
        </authorList>
    </citation>
    <scope>NUCLEOTIDE SEQUENCE [LARGE SCALE GENOMIC DNA]</scope>
    <source>
        <strain evidence="12">9D6_DIV0238</strain>
    </source>
</reference>
<dbReference type="PROSITE" id="PS00211">
    <property type="entry name" value="ABC_TRANSPORTER_1"/>
    <property type="match status" value="1"/>
</dbReference>
<reference evidence="13" key="2">
    <citation type="submission" date="2017-05" db="EMBL/GenBank/DDBJ databases">
        <authorList>
            <consortium name="The Broad Institute Genomics Platform"/>
            <consortium name="The Broad Institute Genomic Center for Infectious Diseases"/>
            <person name="Earl A."/>
            <person name="Manson A."/>
            <person name="Schwartman J."/>
            <person name="Gilmore M."/>
            <person name="Abouelleil A."/>
            <person name="Cao P."/>
            <person name="Chapman S."/>
            <person name="Cusick C."/>
            <person name="Shea T."/>
            <person name="Young S."/>
            <person name="Neafsey D."/>
            <person name="Nusbaum C."/>
            <person name="Birren B."/>
        </authorList>
    </citation>
    <scope>NUCLEOTIDE SEQUENCE</scope>
    <source>
        <strain evidence="13">9D6_DIV0238</strain>
    </source>
</reference>
<keyword evidence="5 12" id="KW-0067">ATP-binding</keyword>
<comment type="similarity">
    <text evidence="1">Belongs to the ABC transporter superfamily.</text>
</comment>
<proteinExistence type="inferred from homology"/>
<dbReference type="InterPro" id="IPR045865">
    <property type="entry name" value="ACT-like_dom_sf"/>
</dbReference>
<evidence type="ECO:0000256" key="6">
    <source>
        <dbReference type="ARBA" id="ARBA00022967"/>
    </source>
</evidence>
<dbReference type="InterPro" id="IPR018449">
    <property type="entry name" value="NIL_domain"/>
</dbReference>
<dbReference type="PANTHER" id="PTHR43166:SF30">
    <property type="entry name" value="METHIONINE IMPORT ATP-BINDING PROTEIN METN"/>
    <property type="match status" value="1"/>
</dbReference>
<comment type="catalytic activity">
    <reaction evidence="9">
        <text>ATP + H2O = ADP + phosphate + H(+)</text>
        <dbReference type="Rhea" id="RHEA:13065"/>
        <dbReference type="ChEBI" id="CHEBI:15377"/>
        <dbReference type="ChEBI" id="CHEBI:15378"/>
        <dbReference type="ChEBI" id="CHEBI:30616"/>
        <dbReference type="ChEBI" id="CHEBI:43474"/>
        <dbReference type="ChEBI" id="CHEBI:456216"/>
    </reaction>
</comment>
<dbReference type="InterPro" id="IPR041701">
    <property type="entry name" value="MetN_ABC"/>
</dbReference>
<dbReference type="FunFam" id="3.40.50.300:FF:000056">
    <property type="entry name" value="Cell division ATP-binding protein FtsE"/>
    <property type="match status" value="1"/>
</dbReference>
<evidence type="ECO:0000256" key="7">
    <source>
        <dbReference type="ARBA" id="ARBA00022970"/>
    </source>
</evidence>
<comment type="function">
    <text evidence="10">Part of the ABC transporter FtsEX involved in cellular division. Has ATPase activity. Essential for cell division and viability.</text>
</comment>
<keyword evidence="3" id="KW-1003">Cell membrane</keyword>
<keyword evidence="4" id="KW-0547">Nucleotide-binding</keyword>
<evidence type="ECO:0000256" key="9">
    <source>
        <dbReference type="ARBA" id="ARBA00049360"/>
    </source>
</evidence>
<sequence>MIELKHIDVTFYQKKKAIEAVKDVTLTIEKEDVFGIVGYSGAGKSTLVRVINLLQRPTAGEVIINEKNILSFSPKELRAQRKKIGMIFQHFNLMKERTIFGNIDFSLKYSGLNKTQRKEKIEKLLDLVGLADKKDAYPSQLSGGQKQRVAIARALANDPEILLCDEATSALDPKTTIQILDLLKKLNKELGLTIVLITHEMQVVKEICNKVAVMEAGQVIEQNDIVSVFSQPKEALTKDFIRTATHIDQALETIVQHPSLTNLGGNEVLVEFSYVGEQTSEPLIAQLYSQYHVVTNILYGNVEILQNVPIGNLIVILSGEETQREKALNFLQEQEVKVKILKEAGSTNNVIPLPAVSQ</sequence>
<keyword evidence="7" id="KW-0029">Amino-acid transport</keyword>
<dbReference type="GO" id="GO:0016887">
    <property type="term" value="F:ATP hydrolysis activity"/>
    <property type="evidence" value="ECO:0007669"/>
    <property type="project" value="InterPro"/>
</dbReference>
<evidence type="ECO:0000259" key="11">
    <source>
        <dbReference type="PROSITE" id="PS50893"/>
    </source>
</evidence>
<dbReference type="InterPro" id="IPR017871">
    <property type="entry name" value="ABC_transporter-like_CS"/>
</dbReference>
<dbReference type="EMBL" id="NIBQ01000002">
    <property type="protein sequence ID" value="OUZ33356.1"/>
    <property type="molecule type" value="Genomic_DNA"/>
</dbReference>
<dbReference type="GO" id="GO:0005886">
    <property type="term" value="C:plasma membrane"/>
    <property type="evidence" value="ECO:0007669"/>
    <property type="project" value="UniProtKB-ARBA"/>
</dbReference>
<dbReference type="Pfam" id="PF00005">
    <property type="entry name" value="ABC_tran"/>
    <property type="match status" value="1"/>
</dbReference>
<keyword evidence="8" id="KW-0472">Membrane</keyword>
<dbReference type="SMART" id="SM00930">
    <property type="entry name" value="NIL"/>
    <property type="match status" value="1"/>
</dbReference>
<dbReference type="CDD" id="cd03258">
    <property type="entry name" value="ABC_MetN_methionine_transporter"/>
    <property type="match status" value="1"/>
</dbReference>
<dbReference type="Gene3D" id="3.30.70.260">
    <property type="match status" value="1"/>
</dbReference>
<dbReference type="InterPro" id="IPR003439">
    <property type="entry name" value="ABC_transporter-like_ATP-bd"/>
</dbReference>
<evidence type="ECO:0000313" key="12">
    <source>
        <dbReference type="EMBL" id="OUZ33356.1"/>
    </source>
</evidence>